<name>A0ABS3LUE1_9PROT</name>
<dbReference type="SUPFAM" id="SSF51294">
    <property type="entry name" value="Hedgehog/intein (Hint) domain"/>
    <property type="match status" value="1"/>
</dbReference>
<feature type="domain" description="Hedgehog/Intein (Hint)" evidence="1">
    <location>
        <begin position="279"/>
        <end position="419"/>
    </location>
</feature>
<organism evidence="2 3">
    <name type="scientific">Acetobacter sacchari</name>
    <dbReference type="NCBI Taxonomy" id="2661687"/>
    <lineage>
        <taxon>Bacteria</taxon>
        <taxon>Pseudomonadati</taxon>
        <taxon>Pseudomonadota</taxon>
        <taxon>Alphaproteobacteria</taxon>
        <taxon>Acetobacterales</taxon>
        <taxon>Acetobacteraceae</taxon>
        <taxon>Acetobacter</taxon>
    </lineage>
</organism>
<evidence type="ECO:0000313" key="2">
    <source>
        <dbReference type="EMBL" id="MBO1359527.1"/>
    </source>
</evidence>
<gene>
    <name evidence="2" type="ORF">J2D73_06910</name>
</gene>
<dbReference type="RefSeq" id="WP_207880765.1">
    <property type="nucleotide sequence ID" value="NZ_JAFVMF010000006.1"/>
</dbReference>
<protein>
    <submittedName>
        <fullName evidence="2">Hint domain-containing protein</fullName>
    </submittedName>
</protein>
<dbReference type="Proteomes" id="UP000664771">
    <property type="component" value="Unassembled WGS sequence"/>
</dbReference>
<accession>A0ABS3LUE1</accession>
<sequence>MATTTTTTTTSSGVKYTVTTNTLLGAITSWNVTITDPDGTTAYNGTLLPGALGILQTGYVASSTDSAISIANLLVGATYIVPAGVTGSVDILANLITIFPTTIYVGGTATISTLLSALSGLVVDVDGGTATLNNGLVANALSGTTVNITNGGTFSGGTSLITALSGTTIHFGTGGGTFILNAGASLLNLSSTSITGYDPSKDTIELENTVTTVSYYTITGSSTVKTITLYGVSGTEIASYSATLASGVTLTNNTYYINGSTTNPLKITYSDNNTYIGACFLPGSMIRTPSGDVPVEDVRIGDVVTTFDWRSNTEKTQNVRWVGCKSVTVSKDLRDDEAGYPVRVLKDAVSQGVPCKDMLVTAEHCLFFEGKFIPVRMLVNGKSIFYDMSITTYTYYHIETEPHAVIWSDGMLTETYLDTENRYLFRQHGEVSTIAGRARSWESDAAAPLTVERSAVEPIYRAIDARAAVVAENSPENEVSFESDPDVHLMTDRGQILRPLRRNGDHYSFMIPPGVSNVRIMSRKSRPSDSIGSFVDDRRELGVLVGNIMKSSADKVEIIDQHLTALSLDGWHGLEEGRGRWTTGAGSVSVASDSSCSPFFLAVEVMGAGPYRAPTSAVSIERRRA</sequence>
<evidence type="ECO:0000313" key="3">
    <source>
        <dbReference type="Proteomes" id="UP000664771"/>
    </source>
</evidence>
<proteinExistence type="predicted"/>
<keyword evidence="3" id="KW-1185">Reference proteome</keyword>
<comment type="caution">
    <text evidence="2">The sequence shown here is derived from an EMBL/GenBank/DDBJ whole genome shotgun (WGS) entry which is preliminary data.</text>
</comment>
<dbReference type="InterPro" id="IPR028992">
    <property type="entry name" value="Hedgehog/Intein_dom"/>
</dbReference>
<dbReference type="Gene3D" id="2.170.16.10">
    <property type="entry name" value="Hedgehog/Intein (Hint) domain"/>
    <property type="match status" value="1"/>
</dbReference>
<dbReference type="Pfam" id="PF13403">
    <property type="entry name" value="Hint_2"/>
    <property type="match status" value="1"/>
</dbReference>
<evidence type="ECO:0000259" key="1">
    <source>
        <dbReference type="Pfam" id="PF13403"/>
    </source>
</evidence>
<dbReference type="InterPro" id="IPR036844">
    <property type="entry name" value="Hint_dom_sf"/>
</dbReference>
<reference evidence="2 3" key="1">
    <citation type="submission" date="2021-03" db="EMBL/GenBank/DDBJ databases">
        <title>The complete genome sequence of Acetobacter sacchari TBRC 11175.</title>
        <authorList>
            <person name="Charoenyingcharoen P."/>
            <person name="Yukphan P."/>
        </authorList>
    </citation>
    <scope>NUCLEOTIDE SEQUENCE [LARGE SCALE GENOMIC DNA]</scope>
    <source>
        <strain evidence="2 3">TBRC 11175</strain>
    </source>
</reference>
<dbReference type="EMBL" id="JAFVMF010000006">
    <property type="protein sequence ID" value="MBO1359527.1"/>
    <property type="molecule type" value="Genomic_DNA"/>
</dbReference>